<reference evidence="4 5" key="1">
    <citation type="submission" date="2018-06" db="EMBL/GenBank/DDBJ databases">
        <title>Comparative genomics reveals the genomic features of Rhizophagus irregularis, R. cerebriforme, R. diaphanum and Gigaspora rosea, and their symbiotic lifestyle signature.</title>
        <authorList>
            <person name="Morin E."/>
            <person name="San Clemente H."/>
            <person name="Chen E.C.H."/>
            <person name="De La Providencia I."/>
            <person name="Hainaut M."/>
            <person name="Kuo A."/>
            <person name="Kohler A."/>
            <person name="Murat C."/>
            <person name="Tang N."/>
            <person name="Roy S."/>
            <person name="Loubradou J."/>
            <person name="Henrissat B."/>
            <person name="Grigoriev I.V."/>
            <person name="Corradi N."/>
            <person name="Roux C."/>
            <person name="Martin F.M."/>
        </authorList>
    </citation>
    <scope>NUCLEOTIDE SEQUENCE [LARGE SCALE GENOMIC DNA]</scope>
    <source>
        <strain evidence="4 5">DAOM 227022</strain>
    </source>
</reference>
<dbReference type="InterPro" id="IPR016195">
    <property type="entry name" value="Pol/histidinol_Pase-like"/>
</dbReference>
<accession>A0A397SUU7</accession>
<dbReference type="SUPFAM" id="SSF89550">
    <property type="entry name" value="PHP domain-like"/>
    <property type="match status" value="1"/>
</dbReference>
<feature type="region of interest" description="Disordered" evidence="1">
    <location>
        <begin position="1"/>
        <end position="51"/>
    </location>
</feature>
<dbReference type="AlphaFoldDB" id="A0A397SUU7"/>
<dbReference type="PANTHER" id="PTHR42924:SF3">
    <property type="entry name" value="POLYMERASE_HISTIDINOL PHOSPHATASE N-TERMINAL DOMAIN-CONTAINING PROTEIN"/>
    <property type="match status" value="1"/>
</dbReference>
<dbReference type="InterPro" id="IPR003141">
    <property type="entry name" value="Pol/His_phosphatase_N"/>
</dbReference>
<feature type="transmembrane region" description="Helical" evidence="2">
    <location>
        <begin position="358"/>
        <end position="376"/>
    </location>
</feature>
<evidence type="ECO:0000313" key="5">
    <source>
        <dbReference type="Proteomes" id="UP000265703"/>
    </source>
</evidence>
<feature type="domain" description="Polymerase/histidinol phosphatase N-terminal" evidence="3">
    <location>
        <begin position="135"/>
        <end position="203"/>
    </location>
</feature>
<keyword evidence="2" id="KW-1133">Transmembrane helix</keyword>
<feature type="compositionally biased region" description="Low complexity" evidence="1">
    <location>
        <begin position="27"/>
        <end position="40"/>
    </location>
</feature>
<keyword evidence="2" id="KW-0472">Membrane</keyword>
<evidence type="ECO:0000256" key="2">
    <source>
        <dbReference type="SAM" id="Phobius"/>
    </source>
</evidence>
<feature type="transmembrane region" description="Helical" evidence="2">
    <location>
        <begin position="70"/>
        <end position="95"/>
    </location>
</feature>
<dbReference type="PANTHER" id="PTHR42924">
    <property type="entry name" value="EXONUCLEASE"/>
    <property type="match status" value="1"/>
</dbReference>
<protein>
    <submittedName>
        <fullName evidence="4">Polymerase/histidinol phosphatase-like protein</fullName>
    </submittedName>
</protein>
<name>A0A397SUU7_9GLOM</name>
<feature type="compositionally biased region" description="Polar residues" evidence="1">
    <location>
        <begin position="8"/>
        <end position="21"/>
    </location>
</feature>
<dbReference type="Gene3D" id="3.20.20.140">
    <property type="entry name" value="Metal-dependent hydrolases"/>
    <property type="match status" value="1"/>
</dbReference>
<evidence type="ECO:0000313" key="4">
    <source>
        <dbReference type="EMBL" id="RIA89738.1"/>
    </source>
</evidence>
<gene>
    <name evidence="4" type="ORF">C1645_694109</name>
</gene>
<dbReference type="OrthoDB" id="16564at2759"/>
<proteinExistence type="predicted"/>
<dbReference type="NCBIfam" id="NF038032">
    <property type="entry name" value="CehA_McbA_metalo"/>
    <property type="match status" value="1"/>
</dbReference>
<dbReference type="GO" id="GO:0035312">
    <property type="term" value="F:5'-3' DNA exonuclease activity"/>
    <property type="evidence" value="ECO:0007669"/>
    <property type="project" value="TreeGrafter"/>
</dbReference>
<evidence type="ECO:0000256" key="1">
    <source>
        <dbReference type="SAM" id="MobiDB-lite"/>
    </source>
</evidence>
<dbReference type="GO" id="GO:0004534">
    <property type="term" value="F:5'-3' RNA exonuclease activity"/>
    <property type="evidence" value="ECO:0007669"/>
    <property type="project" value="TreeGrafter"/>
</dbReference>
<evidence type="ECO:0000259" key="3">
    <source>
        <dbReference type="SMART" id="SM00481"/>
    </source>
</evidence>
<dbReference type="InterPro" id="IPR052018">
    <property type="entry name" value="PHP_domain"/>
</dbReference>
<organism evidence="4 5">
    <name type="scientific">Glomus cerebriforme</name>
    <dbReference type="NCBI Taxonomy" id="658196"/>
    <lineage>
        <taxon>Eukaryota</taxon>
        <taxon>Fungi</taxon>
        <taxon>Fungi incertae sedis</taxon>
        <taxon>Mucoromycota</taxon>
        <taxon>Glomeromycotina</taxon>
        <taxon>Glomeromycetes</taxon>
        <taxon>Glomerales</taxon>
        <taxon>Glomeraceae</taxon>
        <taxon>Glomus</taxon>
    </lineage>
</organism>
<dbReference type="Proteomes" id="UP000265703">
    <property type="component" value="Unassembled WGS sequence"/>
</dbReference>
<keyword evidence="2" id="KW-0812">Transmembrane</keyword>
<sequence length="458" mass="53049">MDQEENALLSQPTQNYDTLDSTEPDISPETPLLPLPTTSSTPPPSPSNSRLLRDGVGPILNKIPLKFQPYLYGVLFRFFQFILILIFLFTFLTIFKYKAIPDSNDYSDVEFNWRFDPRPYLTPINSSFGEFNVLLEGHSHTNVGGGRIQPEQLLQWAIANGYNAIIVSDHNEIVGSLEAQRIAREKYNDSIIVIPAMEYSSCRLHMQFIGINETVDFSPDFPSDERLKEIIDHVHNLGGLVSVNHIPWSNQTEWGYQVGTLPDHPSREKLRDMGVDGFEVINGDVFDLQTYLFAQQNNMLMLTGSDIHLPSQGAYAWTVLNVPNITYEGIMTELRAKRTSFLFDATGTRPRVYPKSNAAYYNLLPITLLANYWTSFYSESRGMYSFQGTFCHQRKFVMHWRSYFWFCLWCLIFFTCYEIGRISFIKGYEKFSMWKLRHKNDNRDRDENDERQVDLVDI</sequence>
<feature type="transmembrane region" description="Helical" evidence="2">
    <location>
        <begin position="403"/>
        <end position="424"/>
    </location>
</feature>
<comment type="caution">
    <text evidence="4">The sequence shown here is derived from an EMBL/GenBank/DDBJ whole genome shotgun (WGS) entry which is preliminary data.</text>
</comment>
<keyword evidence="5" id="KW-1185">Reference proteome</keyword>
<dbReference type="SMART" id="SM00481">
    <property type="entry name" value="POLIIIAc"/>
    <property type="match status" value="1"/>
</dbReference>
<dbReference type="EMBL" id="QKYT01000207">
    <property type="protein sequence ID" value="RIA89738.1"/>
    <property type="molecule type" value="Genomic_DNA"/>
</dbReference>